<keyword evidence="3" id="KW-1185">Reference proteome</keyword>
<dbReference type="GeneID" id="34553787"/>
<reference evidence="2 3" key="1">
    <citation type="submission" date="2016-09" db="EMBL/GenBank/DDBJ databases">
        <authorList>
            <person name="Capua I."/>
            <person name="De Benedictis P."/>
            <person name="Joannis T."/>
            <person name="Lombin L.H."/>
            <person name="Cattoli G."/>
        </authorList>
    </citation>
    <scope>NUCLEOTIDE SEQUENCE [LARGE SCALE GENOMIC DNA]</scope>
    <source>
        <strain evidence="2 3">IMI 309357</strain>
    </source>
</reference>
<organism evidence="2 3">
    <name type="scientific">Colletotrichum orchidophilum</name>
    <dbReference type="NCBI Taxonomy" id="1209926"/>
    <lineage>
        <taxon>Eukaryota</taxon>
        <taxon>Fungi</taxon>
        <taxon>Dikarya</taxon>
        <taxon>Ascomycota</taxon>
        <taxon>Pezizomycotina</taxon>
        <taxon>Sordariomycetes</taxon>
        <taxon>Hypocreomycetidae</taxon>
        <taxon>Glomerellales</taxon>
        <taxon>Glomerellaceae</taxon>
        <taxon>Colletotrichum</taxon>
    </lineage>
</organism>
<dbReference type="NCBIfam" id="TIGR04312">
    <property type="entry name" value="choice_anch_B"/>
    <property type="match status" value="1"/>
</dbReference>
<dbReference type="OrthoDB" id="2099887at2759"/>
<evidence type="ECO:0000256" key="1">
    <source>
        <dbReference type="SAM" id="SignalP"/>
    </source>
</evidence>
<feature type="signal peptide" evidence="1">
    <location>
        <begin position="1"/>
        <end position="19"/>
    </location>
</feature>
<dbReference type="STRING" id="1209926.A0A1G4BSB2"/>
<proteinExistence type="predicted"/>
<gene>
    <name evidence="2" type="ORF">CORC01_00620</name>
</gene>
<feature type="chain" id="PRO_5009603291" evidence="1">
    <location>
        <begin position="20"/>
        <end position="579"/>
    </location>
</feature>
<dbReference type="EMBL" id="MJBS01000003">
    <property type="protein sequence ID" value="OHF04281.1"/>
    <property type="molecule type" value="Genomic_DNA"/>
</dbReference>
<comment type="caution">
    <text evidence="2">The sequence shown here is derived from an EMBL/GenBank/DDBJ whole genome shotgun (WGS) entry which is preliminary data.</text>
</comment>
<name>A0A1G4BSB2_9PEZI</name>
<dbReference type="GO" id="GO:0005576">
    <property type="term" value="C:extracellular region"/>
    <property type="evidence" value="ECO:0007669"/>
    <property type="project" value="TreeGrafter"/>
</dbReference>
<accession>A0A1G4BSB2</accession>
<evidence type="ECO:0000313" key="2">
    <source>
        <dbReference type="EMBL" id="OHF04281.1"/>
    </source>
</evidence>
<dbReference type="Proteomes" id="UP000176998">
    <property type="component" value="Unassembled WGS sequence"/>
</dbReference>
<dbReference type="InterPro" id="IPR027589">
    <property type="entry name" value="Choice_anch_B"/>
</dbReference>
<dbReference type="SUPFAM" id="SSF101908">
    <property type="entry name" value="Putative isomerase YbhE"/>
    <property type="match status" value="1"/>
</dbReference>
<dbReference type="PANTHER" id="PTHR38787">
    <property type="entry name" value="REGULATORY P DOMAIN-CONTAINING PROTEIN"/>
    <property type="match status" value="1"/>
</dbReference>
<dbReference type="RefSeq" id="XP_022481416.1">
    <property type="nucleotide sequence ID" value="XM_022612277.1"/>
</dbReference>
<dbReference type="PANTHER" id="PTHR38787:SF3">
    <property type="entry name" value="REGULATORY P DOMAIN-CONTAINING PROTEIN"/>
    <property type="match status" value="1"/>
</dbReference>
<protein>
    <submittedName>
        <fullName evidence="2">Uncharacterized protein</fullName>
    </submittedName>
</protein>
<sequence length="579" mass="63859">MHLVSFTRVVALTAAVVHGRELPKDEARAAELYDSGVIHDRLMSAKIAHWEAEEAVGLMNSSQWPRLGYTKCVDGYAEAIPDSPLHNFKCKNMDLYDFINHAELGSSNADYRGKSGSSSWGWTDPDSGREFIVSGMFDGCAFIEILPEGKMLNLGFLPTYSPVGNRAYWHEIRPYHNYMLIGSELEGHGIQIFDMKKLLDIDPIEATVLFTNENDLTGHFIESLPLGRSHNVVVNEEAKYAVAVGVQPRAEGCMGGLHFFSLEDPGNPVALGCDGQDGYVHDAQCLIYRGPDAKYQGRDICYGYNEDTLTIYDVSDKKNSKIISRTSYEGATFTHQGWVNDVNWQGKVLQAVTRKGNTANILIEWLFMDDEYDEDDLAGPAADGYPVTYIWDIRSLEAPKQTGLFKHTVKGIDHNQYVVGNLLLQSNYGAGVRVWDISSVPADPTGGSVCEIAYFDIYPEDDSLPGGGAIQFSGTWSSYAYFKSGFIFVNTIERGAYLVKMTKKEACKPKTCTADNCLRALRASSVPRRLEESEKFCGEFTKNVIADVTVVPAYASVACPTNVISRVSSACACLPTPTA</sequence>
<evidence type="ECO:0000313" key="3">
    <source>
        <dbReference type="Proteomes" id="UP000176998"/>
    </source>
</evidence>
<keyword evidence="1" id="KW-0732">Signal</keyword>
<dbReference type="AlphaFoldDB" id="A0A1G4BSB2"/>